<name>A0ABU1GY15_9GAMM</name>
<sequence>MNDYHSPAYADLFQRHQLDDFEALWALSLTPVDAPNLERGGHSEVCLLTLENQRFFVKRQTNHLGRSVQRPFGEPTFAREFRNIQLFQKRGIPALDAAWFGERRSGKSWRAILITPALDGHEDLVDLNARWQTLSEETQYGIIDASAALLRTLHDSGLLHGSLYAKHVFLAQTPSGWIARFIDLEKSRPFFRRSAERVRDLDVFARRLDQWQENEWQRFFKHYAGPEGPQWRQKLDARLARKRKK</sequence>
<dbReference type="RefSeq" id="WP_251593746.1">
    <property type="nucleotide sequence ID" value="NZ_JAMLJI010000003.1"/>
</dbReference>
<organism evidence="1 2">
    <name type="scientific">Larsenimonas suaedae</name>
    <dbReference type="NCBI Taxonomy" id="1851019"/>
    <lineage>
        <taxon>Bacteria</taxon>
        <taxon>Pseudomonadati</taxon>
        <taxon>Pseudomonadota</taxon>
        <taxon>Gammaproteobacteria</taxon>
        <taxon>Oceanospirillales</taxon>
        <taxon>Halomonadaceae</taxon>
        <taxon>Larsenimonas</taxon>
    </lineage>
</organism>
<dbReference type="EMBL" id="JARWAO010000007">
    <property type="protein sequence ID" value="MDR5896933.1"/>
    <property type="molecule type" value="Genomic_DNA"/>
</dbReference>
<dbReference type="GO" id="GO:0016301">
    <property type="term" value="F:kinase activity"/>
    <property type="evidence" value="ECO:0007669"/>
    <property type="project" value="UniProtKB-KW"/>
</dbReference>
<accession>A0ABU1GY15</accession>
<protein>
    <submittedName>
        <fullName evidence="1">Lipopolysaccharide kinase InaA family protein</fullName>
    </submittedName>
</protein>
<gene>
    <name evidence="1" type="ORF">QC825_12725</name>
</gene>
<dbReference type="InterPro" id="IPR011009">
    <property type="entry name" value="Kinase-like_dom_sf"/>
</dbReference>
<keyword evidence="2" id="KW-1185">Reference proteome</keyword>
<comment type="caution">
    <text evidence="1">The sequence shown here is derived from an EMBL/GenBank/DDBJ whole genome shotgun (WGS) entry which is preliminary data.</text>
</comment>
<evidence type="ECO:0000313" key="2">
    <source>
        <dbReference type="Proteomes" id="UP001269375"/>
    </source>
</evidence>
<dbReference type="Proteomes" id="UP001269375">
    <property type="component" value="Unassembled WGS sequence"/>
</dbReference>
<evidence type="ECO:0000313" key="1">
    <source>
        <dbReference type="EMBL" id="MDR5896933.1"/>
    </source>
</evidence>
<reference evidence="1 2" key="1">
    <citation type="submission" date="2023-04" db="EMBL/GenBank/DDBJ databases">
        <title>A long-awaited taxogenomic arrangement of the family Halomonadaceae.</title>
        <authorList>
            <person name="De La Haba R."/>
            <person name="Chuvochina M."/>
            <person name="Wittouck S."/>
            <person name="Arahal D.R."/>
            <person name="Sanchez-Porro C."/>
            <person name="Hugenholtz P."/>
            <person name="Ventosa A."/>
        </authorList>
    </citation>
    <scope>NUCLEOTIDE SEQUENCE [LARGE SCALE GENOMIC DNA]</scope>
    <source>
        <strain evidence="1 2">DSM 22428</strain>
    </source>
</reference>
<dbReference type="SUPFAM" id="SSF56112">
    <property type="entry name" value="Protein kinase-like (PK-like)"/>
    <property type="match status" value="1"/>
</dbReference>
<dbReference type="Pfam" id="PF06293">
    <property type="entry name" value="Kdo"/>
    <property type="match status" value="1"/>
</dbReference>
<proteinExistence type="predicted"/>
<dbReference type="InterPro" id="IPR027023">
    <property type="entry name" value="Put_LipoPS_kinase_InaA"/>
</dbReference>
<keyword evidence="1" id="KW-0808">Transferase</keyword>
<keyword evidence="1" id="KW-0418">Kinase</keyword>
<dbReference type="PIRSF" id="PIRSF026326">
    <property type="entry name" value="InaA"/>
    <property type="match status" value="1"/>
</dbReference>